<sequence>MRKARIYDARQLPAYLSPAQYAALMGVNLKTVQKMCRTGRLPAEKVGPRLWRIDKNAALEQGALDRTNKKPAGAANTDELTG</sequence>
<dbReference type="GO" id="GO:0003677">
    <property type="term" value="F:DNA binding"/>
    <property type="evidence" value="ECO:0007669"/>
    <property type="project" value="InterPro"/>
</dbReference>
<protein>
    <submittedName>
        <fullName evidence="3">DNA binding domain, excisionase family</fullName>
    </submittedName>
</protein>
<dbReference type="RefSeq" id="WP_005941642.1">
    <property type="nucleotide sequence ID" value="NZ_GL538315.1"/>
</dbReference>
<dbReference type="Proteomes" id="UP000006028">
    <property type="component" value="Unassembled WGS sequence"/>
</dbReference>
<name>E2ZI93_9FIRM</name>
<feature type="region of interest" description="Disordered" evidence="1">
    <location>
        <begin position="61"/>
        <end position="82"/>
    </location>
</feature>
<dbReference type="OrthoDB" id="1862485at2"/>
<dbReference type="EMBL" id="AECU01000117">
    <property type="protein sequence ID" value="EFQ07079.1"/>
    <property type="molecule type" value="Genomic_DNA"/>
</dbReference>
<dbReference type="HOGENOM" id="CLU_2553216_0_0_9"/>
<evidence type="ECO:0000256" key="1">
    <source>
        <dbReference type="SAM" id="MobiDB-lite"/>
    </source>
</evidence>
<proteinExistence type="predicted"/>
<dbReference type="STRING" id="748224.HMPREF9436_01384"/>
<dbReference type="InterPro" id="IPR010093">
    <property type="entry name" value="SinI_DNA-bd"/>
</dbReference>
<dbReference type="Pfam" id="PF12728">
    <property type="entry name" value="HTH_17"/>
    <property type="match status" value="1"/>
</dbReference>
<evidence type="ECO:0000259" key="2">
    <source>
        <dbReference type="Pfam" id="PF12728"/>
    </source>
</evidence>
<feature type="domain" description="Helix-turn-helix" evidence="2">
    <location>
        <begin position="15"/>
        <end position="56"/>
    </location>
</feature>
<dbReference type="BioCyc" id="FCF748224-HMP:GTSS-67-MONOMER"/>
<dbReference type="NCBIfam" id="TIGR01764">
    <property type="entry name" value="excise"/>
    <property type="match status" value="1"/>
</dbReference>
<dbReference type="InterPro" id="IPR041657">
    <property type="entry name" value="HTH_17"/>
</dbReference>
<reference evidence="3 4" key="1">
    <citation type="submission" date="2010-08" db="EMBL/GenBank/DDBJ databases">
        <authorList>
            <person name="Weinstock G."/>
            <person name="Sodergren E."/>
            <person name="Clifton S."/>
            <person name="Fulton L."/>
            <person name="Fulton B."/>
            <person name="Courtney L."/>
            <person name="Fronick C."/>
            <person name="Harrison M."/>
            <person name="Strong C."/>
            <person name="Farmer C."/>
            <person name="Delahaunty K."/>
            <person name="Markovic C."/>
            <person name="Hall O."/>
            <person name="Minx P."/>
            <person name="Tomlinson C."/>
            <person name="Mitreva M."/>
            <person name="Hou S."/>
            <person name="Chen J."/>
            <person name="Wollam A."/>
            <person name="Pepin K.H."/>
            <person name="Johnson M."/>
            <person name="Bhonagiri V."/>
            <person name="Zhang X."/>
            <person name="Suruliraj S."/>
            <person name="Warren W."/>
            <person name="Chinwalla A."/>
            <person name="Mardis E.R."/>
            <person name="Wilson R.K."/>
        </authorList>
    </citation>
    <scope>NUCLEOTIDE SEQUENCE [LARGE SCALE GENOMIC DNA]</scope>
    <source>
        <strain evidence="3 4">KLE1255</strain>
    </source>
</reference>
<evidence type="ECO:0000313" key="3">
    <source>
        <dbReference type="EMBL" id="EFQ07079.1"/>
    </source>
</evidence>
<comment type="caution">
    <text evidence="3">The sequence shown here is derived from an EMBL/GenBank/DDBJ whole genome shotgun (WGS) entry which is preliminary data.</text>
</comment>
<organism evidence="3 4">
    <name type="scientific">Faecalibacterium cf. prausnitzii KLE1255</name>
    <dbReference type="NCBI Taxonomy" id="748224"/>
    <lineage>
        <taxon>Bacteria</taxon>
        <taxon>Bacillati</taxon>
        <taxon>Bacillota</taxon>
        <taxon>Clostridia</taxon>
        <taxon>Eubacteriales</taxon>
        <taxon>Oscillospiraceae</taxon>
        <taxon>Faecalibacterium</taxon>
    </lineage>
</organism>
<gene>
    <name evidence="3" type="ORF">HMPREF9436_01384</name>
</gene>
<dbReference type="AlphaFoldDB" id="E2ZI93"/>
<accession>E2ZI93</accession>
<evidence type="ECO:0000313" key="4">
    <source>
        <dbReference type="Proteomes" id="UP000006028"/>
    </source>
</evidence>